<evidence type="ECO:0000313" key="2">
    <source>
        <dbReference type="EMBL" id="PWN56976.1"/>
    </source>
</evidence>
<evidence type="ECO:0000256" key="1">
    <source>
        <dbReference type="SAM" id="SignalP"/>
    </source>
</evidence>
<dbReference type="InterPro" id="IPR010281">
    <property type="entry name" value="DUF885"/>
</dbReference>
<accession>A0A363UNF0</accession>
<name>A0A363UNF0_9GAMM</name>
<evidence type="ECO:0000313" key="3">
    <source>
        <dbReference type="Proteomes" id="UP000251800"/>
    </source>
</evidence>
<organism evidence="2 3">
    <name type="scientific">Abyssibacter profundi</name>
    <dbReference type="NCBI Taxonomy" id="2182787"/>
    <lineage>
        <taxon>Bacteria</taxon>
        <taxon>Pseudomonadati</taxon>
        <taxon>Pseudomonadota</taxon>
        <taxon>Gammaproteobacteria</taxon>
        <taxon>Chromatiales</taxon>
        <taxon>Oceanococcaceae</taxon>
        <taxon>Abyssibacter</taxon>
    </lineage>
</organism>
<feature type="signal peptide" evidence="1">
    <location>
        <begin position="1"/>
        <end position="21"/>
    </location>
</feature>
<dbReference type="PANTHER" id="PTHR33361:SF2">
    <property type="entry name" value="DUF885 DOMAIN-CONTAINING PROTEIN"/>
    <property type="match status" value="1"/>
</dbReference>
<dbReference type="OrthoDB" id="9769898at2"/>
<dbReference type="RefSeq" id="WP_109719056.1">
    <property type="nucleotide sequence ID" value="NZ_QEQK01000003.1"/>
</dbReference>
<feature type="chain" id="PRO_5016918413" evidence="1">
    <location>
        <begin position="22"/>
        <end position="607"/>
    </location>
</feature>
<dbReference type="Proteomes" id="UP000251800">
    <property type="component" value="Unassembled WGS sequence"/>
</dbReference>
<keyword evidence="3" id="KW-1185">Reference proteome</keyword>
<reference evidence="2 3" key="1">
    <citation type="submission" date="2018-05" db="EMBL/GenBank/DDBJ databases">
        <title>Abyssibacter profundi OUC007T gen. nov., sp. nov, a marine bacterium isolated from seawater of the Mariana Trench.</title>
        <authorList>
            <person name="Zhou S."/>
        </authorList>
    </citation>
    <scope>NUCLEOTIDE SEQUENCE [LARGE SCALE GENOMIC DNA]</scope>
    <source>
        <strain evidence="2 3">OUC007</strain>
    </source>
</reference>
<dbReference type="PANTHER" id="PTHR33361">
    <property type="entry name" value="GLR0591 PROTEIN"/>
    <property type="match status" value="1"/>
</dbReference>
<dbReference type="Pfam" id="PF05960">
    <property type="entry name" value="DUF885"/>
    <property type="match status" value="1"/>
</dbReference>
<protein>
    <submittedName>
        <fullName evidence="2">DUF885 domain-containing protein</fullName>
    </submittedName>
</protein>
<dbReference type="AlphaFoldDB" id="A0A363UNF0"/>
<gene>
    <name evidence="2" type="ORF">DEH80_03285</name>
</gene>
<comment type="caution">
    <text evidence="2">The sequence shown here is derived from an EMBL/GenBank/DDBJ whole genome shotgun (WGS) entry which is preliminary data.</text>
</comment>
<dbReference type="EMBL" id="QEQK01000003">
    <property type="protein sequence ID" value="PWN56976.1"/>
    <property type="molecule type" value="Genomic_DNA"/>
</dbReference>
<proteinExistence type="predicted"/>
<keyword evidence="1" id="KW-0732">Signal</keyword>
<sequence>MLRRFGWLTAFCLLAAPVAWADYTSERQALLEREAALAEPGSAESEAARFKALTDLYFDWVLLEQPEFGTYFGIDRYQDRWTDNSRVATRRREADTRRSLQILESIDRRALDAETRFNYDLIVSQLRMDVASQRFFNDEMPINQLSGIHQNLAQILSIMPTRSVDDYQTLLSRMDGIESLVDNTLIWLQRGLEVGATPPRITLREVPQQILNQIPETPADSPLLAPFQRMPESISADQQALLKQRAEALYRTELRPAFMRLHEFFTTVYLPRARESIAMTDLPDGEAWYAHNVKVRTTTDLTPQQIHDIGLAEVRRIRQAMIAVMRKTGHAGDLASFFDKLRSDPAFYFDTPEALLSAYRDIAKRADPELVKLFGHLPRTPYGVVPVPAYAEKSQTTAYYQPGSLEAGRPGNFFANTYALDTRPKWEMEALTLHEAVPGHHLQIAIQQELGDLPWYRRYGWGHTAFVEGWGLYAESLGKEMGFYTDPYSEFGALTYEMWRAIRLVVDTGMHALGWSRQQAIDFFKANAGKTEHDITVEVDRYIVWPGQALAYKIGQLRIKQLREEAEATLGDAFDIRGFHDTVLGAGAMPLDLLEGRVNDWVQAQQD</sequence>